<dbReference type="eggNOG" id="COG1196">
    <property type="taxonomic scope" value="Bacteria"/>
</dbReference>
<dbReference type="AlphaFoldDB" id="W4QQ80"/>
<evidence type="ECO:0000256" key="2">
    <source>
        <dbReference type="ARBA" id="ARBA00022475"/>
    </source>
</evidence>
<proteinExistence type="inferred from homology"/>
<dbReference type="RefSeq" id="WP_035662813.1">
    <property type="nucleotide sequence ID" value="NZ_BAUV01000005.1"/>
</dbReference>
<evidence type="ECO:0000256" key="7">
    <source>
        <dbReference type="SAM" id="Phobius"/>
    </source>
</evidence>
<keyword evidence="2" id="KW-1003">Cell membrane</keyword>
<dbReference type="InterPro" id="IPR002898">
    <property type="entry name" value="MotA_ExbB_proton_chnl"/>
</dbReference>
<keyword evidence="3 7" id="KW-0812">Transmembrane</keyword>
<dbReference type="OrthoDB" id="2809136at2"/>
<keyword evidence="4 7" id="KW-1133">Transmembrane helix</keyword>
<comment type="caution">
    <text evidence="9">The sequence shown here is derived from an EMBL/GenBank/DDBJ whole genome shotgun (WGS) entry which is preliminary data.</text>
</comment>
<dbReference type="STRING" id="1236973.JCM9157_1105"/>
<name>W4QQ80_HALA3</name>
<evidence type="ECO:0000313" key="9">
    <source>
        <dbReference type="EMBL" id="GAE34072.1"/>
    </source>
</evidence>
<feature type="transmembrane region" description="Helical" evidence="7">
    <location>
        <begin position="148"/>
        <end position="165"/>
    </location>
</feature>
<dbReference type="GO" id="GO:0015031">
    <property type="term" value="P:protein transport"/>
    <property type="evidence" value="ECO:0007669"/>
    <property type="project" value="UniProtKB-KW"/>
</dbReference>
<comment type="subcellular location">
    <subcellularLocation>
        <location evidence="1">Cell membrane</location>
        <topology evidence="1">Multi-pass membrane protein</topology>
    </subcellularLocation>
    <subcellularLocation>
        <location evidence="6">Membrane</location>
        <topology evidence="6">Multi-pass membrane protein</topology>
    </subcellularLocation>
</comment>
<keyword evidence="5 7" id="KW-0472">Membrane</keyword>
<gene>
    <name evidence="9" type="ORF">JCM9157_1105</name>
</gene>
<dbReference type="GO" id="GO:0005886">
    <property type="term" value="C:plasma membrane"/>
    <property type="evidence" value="ECO:0007669"/>
    <property type="project" value="UniProtKB-SubCell"/>
</dbReference>
<reference evidence="9 10" key="1">
    <citation type="journal article" date="2014" name="Genome Announc.">
        <title>Draft Genome Sequences of Three Alkaliphilic Bacillus Strains, Bacillus wakoensis JCM 9140T, Bacillus akibai JCM 9157T, and Bacillus hemicellulosilyticus JCM 9152T.</title>
        <authorList>
            <person name="Yuki M."/>
            <person name="Oshima K."/>
            <person name="Suda W."/>
            <person name="Oshida Y."/>
            <person name="Kitamura K."/>
            <person name="Iida T."/>
            <person name="Hattori M."/>
            <person name="Ohkuma M."/>
        </authorList>
    </citation>
    <scope>NUCLEOTIDE SEQUENCE [LARGE SCALE GENOMIC DNA]</scope>
    <source>
        <strain evidence="9 10">JCM 9157</strain>
    </source>
</reference>
<evidence type="ECO:0000259" key="8">
    <source>
        <dbReference type="Pfam" id="PF01618"/>
    </source>
</evidence>
<evidence type="ECO:0000256" key="4">
    <source>
        <dbReference type="ARBA" id="ARBA00022989"/>
    </source>
</evidence>
<evidence type="ECO:0000256" key="6">
    <source>
        <dbReference type="RuleBase" id="RU004057"/>
    </source>
</evidence>
<evidence type="ECO:0000313" key="10">
    <source>
        <dbReference type="Proteomes" id="UP000018896"/>
    </source>
</evidence>
<keyword evidence="10" id="KW-1185">Reference proteome</keyword>
<keyword evidence="6" id="KW-0813">Transport</keyword>
<feature type="domain" description="MotA/TolQ/ExbB proton channel" evidence="8">
    <location>
        <begin position="84"/>
        <end position="165"/>
    </location>
</feature>
<evidence type="ECO:0000256" key="5">
    <source>
        <dbReference type="ARBA" id="ARBA00023136"/>
    </source>
</evidence>
<dbReference type="Pfam" id="PF01618">
    <property type="entry name" value="MotA_ExbB"/>
    <property type="match status" value="1"/>
</dbReference>
<feature type="transmembrane region" description="Helical" evidence="7">
    <location>
        <begin position="12"/>
        <end position="32"/>
    </location>
</feature>
<dbReference type="Proteomes" id="UP000018896">
    <property type="component" value="Unassembled WGS sequence"/>
</dbReference>
<evidence type="ECO:0000256" key="3">
    <source>
        <dbReference type="ARBA" id="ARBA00022692"/>
    </source>
</evidence>
<feature type="transmembrane region" description="Helical" evidence="7">
    <location>
        <begin position="108"/>
        <end position="128"/>
    </location>
</feature>
<accession>W4QQ80</accession>
<keyword evidence="6" id="KW-0653">Protein transport</keyword>
<dbReference type="EMBL" id="BAUV01000005">
    <property type="protein sequence ID" value="GAE34072.1"/>
    <property type="molecule type" value="Genomic_DNA"/>
</dbReference>
<protein>
    <recommendedName>
        <fullName evidence="8">MotA/TolQ/ExbB proton channel domain-containing protein</fullName>
    </recommendedName>
</protein>
<comment type="similarity">
    <text evidence="6">Belongs to the exbB/tolQ family.</text>
</comment>
<evidence type="ECO:0000256" key="1">
    <source>
        <dbReference type="ARBA" id="ARBA00004651"/>
    </source>
</evidence>
<organism evidence="9 10">
    <name type="scientific">Halalkalibacter akibai (strain ATCC 43226 / DSM 21942 / CIP 109018 / JCM 9157 / 1139)</name>
    <name type="common">Bacillus akibai</name>
    <dbReference type="NCBI Taxonomy" id="1236973"/>
    <lineage>
        <taxon>Bacteria</taxon>
        <taxon>Bacillati</taxon>
        <taxon>Bacillota</taxon>
        <taxon>Bacilli</taxon>
        <taxon>Bacillales</taxon>
        <taxon>Bacillaceae</taxon>
        <taxon>Halalkalibacter</taxon>
    </lineage>
</organism>
<sequence>MDFIQSIILNPVILITILLLCTIGSVAVIQNIKIYEFIKKQNKDMTLDPSSNELVREIESKYLMKSKQTDNKINIQSFIEEFMAEYKIPKTKINVVQKLKLIQMTISLSILVGVLGTFIGLVIALSGINSEQMGESITNVLDGVHTAFYTSIAGILGSIVINIWTKTKNSEQQLIQLMLKIENDLSLKESRTLDHKLVDAMGEVKVAIQEMNQSFVDIQDFSESFEKATKNMNEFNVVFSENTQRLEKVFVNMDQFTESYNNHMEQLNTNFSQVLTFFKKQDEIQTYSVDLMQQTSKQMAQYMHDQTAIQVESQLAIVSASQSITHVGKDIEEYFTVHSEKQLDAFEEMSSFFIDSLKHQENLLNSQRMLEEKNTSLITNVEQATVTMKEILENSSFEHLGTLTETFTENVQNMHHQIKDMVHYFQSVDTLQKQYQDFYLQIVQHIEGQTTAQKQQHGEFSEYLSQMLMQNQEVQGSFTETVDLFKSFDRNNTDVVHEVKKLIEHTENIVTDGTELFKKQSEELQQSLKQFSDLSNKELKRLLEKLDDNLGEGVKDSIKQFKTYVDVTNRIIKEQMSTMINLYDSHLGANDISIRSLDKTILELDGSIKKLNTQLSSKVEKTVQDEMYESKV</sequence>